<organism evidence="1 2">
    <name type="scientific">Rhodocyclus tenuis</name>
    <name type="common">Rhodospirillum tenue</name>
    <dbReference type="NCBI Taxonomy" id="1066"/>
    <lineage>
        <taxon>Bacteria</taxon>
        <taxon>Pseudomonadati</taxon>
        <taxon>Pseudomonadota</taxon>
        <taxon>Betaproteobacteria</taxon>
        <taxon>Rhodocyclales</taxon>
        <taxon>Rhodocyclaceae</taxon>
        <taxon>Rhodocyclus</taxon>
    </lineage>
</organism>
<sequence>MSPVRLNPRKLLLSKWTAVAPQYKEKHFIVTRLVEPADPAAPLEEIELEAVHSRRSRIMPWRELCDETRWRQGWL</sequence>
<dbReference type="RefSeq" id="WP_153115906.1">
    <property type="nucleotide sequence ID" value="NZ_JACIGE010000002.1"/>
</dbReference>
<dbReference type="InterPro" id="IPR012663">
    <property type="entry name" value="CHP02450_Tryp"/>
</dbReference>
<gene>
    <name evidence="1" type="ORF">GGD90_000721</name>
</gene>
<name>A0A840FX49_RHOTE</name>
<reference evidence="1 2" key="1">
    <citation type="submission" date="2020-08" db="EMBL/GenBank/DDBJ databases">
        <title>Genome sequencing of Purple Non-Sulfur Bacteria from various extreme environments.</title>
        <authorList>
            <person name="Mayer M."/>
        </authorList>
    </citation>
    <scope>NUCLEOTIDE SEQUENCE [LARGE SCALE GENOMIC DNA]</scope>
    <source>
        <strain evidence="1 2">2761</strain>
    </source>
</reference>
<keyword evidence="2" id="KW-1185">Reference proteome</keyword>
<dbReference type="OrthoDB" id="5592973at2"/>
<accession>A0A840FX49</accession>
<dbReference type="NCBIfam" id="TIGR02450">
    <property type="entry name" value="TIGR02450 family Trp-rich protein"/>
    <property type="match status" value="1"/>
</dbReference>
<proteinExistence type="predicted"/>
<comment type="caution">
    <text evidence="1">The sequence shown here is derived from an EMBL/GenBank/DDBJ whole genome shotgun (WGS) entry which is preliminary data.</text>
</comment>
<evidence type="ECO:0000313" key="2">
    <source>
        <dbReference type="Proteomes" id="UP000587070"/>
    </source>
</evidence>
<protein>
    <recommendedName>
        <fullName evidence="3">TIGR02450 family Trp-rich protein</fullName>
    </recommendedName>
</protein>
<dbReference type="Proteomes" id="UP000587070">
    <property type="component" value="Unassembled WGS sequence"/>
</dbReference>
<dbReference type="Pfam" id="PF09493">
    <property type="entry name" value="DUF2389"/>
    <property type="match status" value="1"/>
</dbReference>
<evidence type="ECO:0008006" key="3">
    <source>
        <dbReference type="Google" id="ProtNLM"/>
    </source>
</evidence>
<evidence type="ECO:0000313" key="1">
    <source>
        <dbReference type="EMBL" id="MBB4246364.1"/>
    </source>
</evidence>
<dbReference type="AlphaFoldDB" id="A0A840FX49"/>
<dbReference type="EMBL" id="JACIGE010000002">
    <property type="protein sequence ID" value="MBB4246364.1"/>
    <property type="molecule type" value="Genomic_DNA"/>
</dbReference>